<dbReference type="Gene3D" id="3.40.50.300">
    <property type="entry name" value="P-loop containing nucleotide triphosphate hydrolases"/>
    <property type="match status" value="2"/>
</dbReference>
<feature type="transmembrane region" description="Helical" evidence="7">
    <location>
        <begin position="272"/>
        <end position="291"/>
    </location>
</feature>
<feature type="domain" description="ABC transmembrane type-1" evidence="9">
    <location>
        <begin position="8"/>
        <end position="295"/>
    </location>
</feature>
<feature type="domain" description="ABC transmembrane type-1" evidence="9">
    <location>
        <begin position="599"/>
        <end position="840"/>
    </location>
</feature>
<evidence type="ECO:0000256" key="3">
    <source>
        <dbReference type="ARBA" id="ARBA00022741"/>
    </source>
</evidence>
<evidence type="ECO:0000256" key="7">
    <source>
        <dbReference type="SAM" id="Phobius"/>
    </source>
</evidence>
<feature type="domain" description="ABC transporter" evidence="8">
    <location>
        <begin position="373"/>
        <end position="606"/>
    </location>
</feature>
<gene>
    <name evidence="10" type="primary">cydC</name>
    <name evidence="10" type="ORF">GCM10022247_15420</name>
</gene>
<feature type="transmembrane region" description="Helical" evidence="7">
    <location>
        <begin position="709"/>
        <end position="730"/>
    </location>
</feature>
<dbReference type="Pfam" id="PF00005">
    <property type="entry name" value="ABC_tran"/>
    <property type="match status" value="2"/>
</dbReference>
<proteinExistence type="predicted"/>
<keyword evidence="3" id="KW-0547">Nucleotide-binding</keyword>
<evidence type="ECO:0000256" key="4">
    <source>
        <dbReference type="ARBA" id="ARBA00022840"/>
    </source>
</evidence>
<dbReference type="SMART" id="SM00382">
    <property type="entry name" value="AAA"/>
    <property type="match status" value="2"/>
</dbReference>
<protein>
    <submittedName>
        <fullName evidence="10">Thiol reductant ABC exporter subunit CydC</fullName>
    </submittedName>
</protein>
<comment type="caution">
    <text evidence="10">The sequence shown here is derived from an EMBL/GenBank/DDBJ whole genome shotgun (WGS) entry which is preliminary data.</text>
</comment>
<dbReference type="InterPro" id="IPR039421">
    <property type="entry name" value="Type_1_exporter"/>
</dbReference>
<feature type="transmembrane region" description="Helical" evidence="7">
    <location>
        <begin position="240"/>
        <end position="266"/>
    </location>
</feature>
<dbReference type="CDD" id="cd18584">
    <property type="entry name" value="ABC_6TM_AarD_CydD"/>
    <property type="match status" value="1"/>
</dbReference>
<dbReference type="Gene3D" id="1.20.1560.10">
    <property type="entry name" value="ABC transporter type 1, transmembrane domain"/>
    <property type="match status" value="2"/>
</dbReference>
<keyword evidence="6 7" id="KW-0472">Membrane</keyword>
<dbReference type="InterPro" id="IPR036640">
    <property type="entry name" value="ABC1_TM_sf"/>
</dbReference>
<dbReference type="SUPFAM" id="SSF52540">
    <property type="entry name" value="P-loop containing nucleoside triphosphate hydrolases"/>
    <property type="match status" value="2"/>
</dbReference>
<dbReference type="PANTHER" id="PTHR24221:SF590">
    <property type="entry name" value="COMPONENT LINKED WITH THE ASSEMBLY OF CYTOCHROME' TRANSPORT TRANSMEMBRANE ATP-BINDING PROTEIN ABC TRANSPORTER CYDD-RELATED"/>
    <property type="match status" value="1"/>
</dbReference>
<dbReference type="NCBIfam" id="TIGR02868">
    <property type="entry name" value="CydC"/>
    <property type="match status" value="1"/>
</dbReference>
<dbReference type="SUPFAM" id="SSF90123">
    <property type="entry name" value="ABC transporter transmembrane region"/>
    <property type="match status" value="2"/>
</dbReference>
<feature type="domain" description="ABC transporter" evidence="8">
    <location>
        <begin position="899"/>
        <end position="1103"/>
    </location>
</feature>
<feature type="transmembrane region" description="Helical" evidence="7">
    <location>
        <begin position="599"/>
        <end position="624"/>
    </location>
</feature>
<dbReference type="InterPro" id="IPR003593">
    <property type="entry name" value="AAA+_ATPase"/>
</dbReference>
<evidence type="ECO:0000256" key="1">
    <source>
        <dbReference type="ARBA" id="ARBA00004651"/>
    </source>
</evidence>
<sequence length="1103" mass="114396">MSARRALAVTGVLSVLTAIALVAQAWAIATALASVVSGAAAGGAAALGSAGGVLDALRFPLLVLAGAVVARAALAWATEAVAARAAAGAKEELRAQVLDSALARGPEWITGRGAAELTTLATRGLDALDAYFTRYLPALLSAVATPLVVGASILFSDWVSAVIVALTIPLMPLFAILVGKHTEDQVARAADANERLSGHLLELVRALPVLTSLRRAAAQAEAVRRVGEAHRQATGATLRVAFASAFVLELIATISVAVVAVFVGVRLVSGDLTLAVGLFALILAPECYLPLRAAGAAHHASEDGVEAVRRVAEIASDAPRASDGGCAHATASASGEDLLAVASAGTGASLAGDLRPGSENPGKSAAPVFAREVVVDALRVERRGRFAPDGLSFTVRPGEITRLDLPSGAGKSTALGVLLGFVKPESGTITVDGTELSTVDIDRWREQIAWVPQRPAFAAGTVAQELALAVVDPTAEELAEALDSAAALHLCFRDVDELSLGERQRVAIARALLRVNRGARILLLDEPTAHLDAATAQRVMATVHEAAQRGVAVLLAAHRTHDPAAELDAGGGGTVRAATQAGRPHRPAPIRELITARSLGGALIGAAALCSGIALTAVSAWLIAKASQQPPILTLTVTVVAVRTFGIGRAVLRYLERLVSHDAAFRLASRLRVRLWETLVALGPARIDREAAQRLAEDTDTIRDLVPRVLVPPLVSVAVLATAVTVEAMILPEAGLVALMVLGVAAVLAPVTALVVERRASVALANGRRDVSAKVLVLLEASADLISFGAHHDRRADLARVDAELAVRSRRQALGVGAANAVIVLATGLTALAGIALGAVAKIDPLLIPVLALIPLATAEALALLPPAFQQFRALRTHHVRADTTPEPVKRVHRTTGGVRLHGVNVGWAGNEVLREVDLAVERGSYTVVVGESGSGKSTLLALLLGFLDPSAGRAEVPERVAWCPQDAQLVSTTLRQNLLPAKPHATDDELRAALRSAGMSEWTDRMDVLLCAGGAAVSGGEAQRIALARTLLAADEADLVLLDEPTSHLDERTADEVLGRLRAALAGRTVVHVTHRLDDVRQGDTLIEVAAGRVLLHEPVHA</sequence>
<dbReference type="PROSITE" id="PS50893">
    <property type="entry name" value="ABC_TRANSPORTER_2"/>
    <property type="match status" value="2"/>
</dbReference>
<comment type="subcellular location">
    <subcellularLocation>
        <location evidence="1">Cell membrane</location>
        <topology evidence="1">Multi-pass membrane protein</topology>
    </subcellularLocation>
</comment>
<dbReference type="PANTHER" id="PTHR24221">
    <property type="entry name" value="ATP-BINDING CASSETTE SUB-FAMILY B"/>
    <property type="match status" value="1"/>
</dbReference>
<evidence type="ECO:0000259" key="8">
    <source>
        <dbReference type="PROSITE" id="PS50893"/>
    </source>
</evidence>
<dbReference type="InterPro" id="IPR011527">
    <property type="entry name" value="ABC1_TM_dom"/>
</dbReference>
<dbReference type="PROSITE" id="PS00211">
    <property type="entry name" value="ABC_TRANSPORTER_1"/>
    <property type="match status" value="2"/>
</dbReference>
<name>A0ABP7REL0_9PSEU</name>
<reference evidence="11" key="1">
    <citation type="journal article" date="2019" name="Int. J. Syst. Evol. Microbiol.">
        <title>The Global Catalogue of Microorganisms (GCM) 10K type strain sequencing project: providing services to taxonomists for standard genome sequencing and annotation.</title>
        <authorList>
            <consortium name="The Broad Institute Genomics Platform"/>
            <consortium name="The Broad Institute Genome Sequencing Center for Infectious Disease"/>
            <person name="Wu L."/>
            <person name="Ma J."/>
        </authorList>
    </citation>
    <scope>NUCLEOTIDE SEQUENCE [LARGE SCALE GENOMIC DNA]</scope>
    <source>
        <strain evidence="11">JCM 17342</strain>
    </source>
</reference>
<feature type="transmembrane region" description="Helical" evidence="7">
    <location>
        <begin position="161"/>
        <end position="179"/>
    </location>
</feature>
<feature type="transmembrane region" description="Helical" evidence="7">
    <location>
        <begin position="57"/>
        <end position="77"/>
    </location>
</feature>
<dbReference type="InterPro" id="IPR014223">
    <property type="entry name" value="ABC_CydC/D"/>
</dbReference>
<dbReference type="InterPro" id="IPR014216">
    <property type="entry name" value="ABC_transptr_CydD"/>
</dbReference>
<accession>A0ABP7REL0</accession>
<feature type="transmembrane region" description="Helical" evidence="7">
    <location>
        <begin position="736"/>
        <end position="756"/>
    </location>
</feature>
<keyword evidence="11" id="KW-1185">Reference proteome</keyword>
<evidence type="ECO:0000313" key="11">
    <source>
        <dbReference type="Proteomes" id="UP001501747"/>
    </source>
</evidence>
<dbReference type="InterPro" id="IPR003439">
    <property type="entry name" value="ABC_transporter-like_ATP-bd"/>
</dbReference>
<evidence type="ECO:0000256" key="5">
    <source>
        <dbReference type="ARBA" id="ARBA00022989"/>
    </source>
</evidence>
<evidence type="ECO:0000256" key="2">
    <source>
        <dbReference type="ARBA" id="ARBA00022692"/>
    </source>
</evidence>
<keyword evidence="5 7" id="KW-1133">Transmembrane helix</keyword>
<dbReference type="Pfam" id="PF00664">
    <property type="entry name" value="ABC_membrane"/>
    <property type="match status" value="1"/>
</dbReference>
<dbReference type="InterPro" id="IPR027417">
    <property type="entry name" value="P-loop_NTPase"/>
</dbReference>
<dbReference type="Proteomes" id="UP001501747">
    <property type="component" value="Unassembled WGS sequence"/>
</dbReference>
<dbReference type="CDD" id="cd03228">
    <property type="entry name" value="ABCC_MRP_Like"/>
    <property type="match status" value="2"/>
</dbReference>
<feature type="transmembrane region" description="Helical" evidence="7">
    <location>
        <begin position="818"/>
        <end position="840"/>
    </location>
</feature>
<keyword evidence="2 7" id="KW-0812">Transmembrane</keyword>
<keyword evidence="4" id="KW-0067">ATP-binding</keyword>
<dbReference type="InterPro" id="IPR017871">
    <property type="entry name" value="ABC_transporter-like_CS"/>
</dbReference>
<dbReference type="NCBIfam" id="TIGR02857">
    <property type="entry name" value="CydD"/>
    <property type="match status" value="1"/>
</dbReference>
<feature type="transmembrane region" description="Helical" evidence="7">
    <location>
        <begin position="630"/>
        <end position="652"/>
    </location>
</feature>
<dbReference type="PROSITE" id="PS50929">
    <property type="entry name" value="ABC_TM1F"/>
    <property type="match status" value="2"/>
</dbReference>
<feature type="transmembrane region" description="Helical" evidence="7">
    <location>
        <begin position="846"/>
        <end position="869"/>
    </location>
</feature>
<dbReference type="EMBL" id="BAABAL010000005">
    <property type="protein sequence ID" value="GAA3996375.1"/>
    <property type="molecule type" value="Genomic_DNA"/>
</dbReference>
<feature type="transmembrane region" description="Helical" evidence="7">
    <location>
        <begin position="135"/>
        <end position="155"/>
    </location>
</feature>
<evidence type="ECO:0000259" key="9">
    <source>
        <dbReference type="PROSITE" id="PS50929"/>
    </source>
</evidence>
<organism evidence="10 11">
    <name type="scientific">Allokutzneria multivorans</name>
    <dbReference type="NCBI Taxonomy" id="1142134"/>
    <lineage>
        <taxon>Bacteria</taxon>
        <taxon>Bacillati</taxon>
        <taxon>Actinomycetota</taxon>
        <taxon>Actinomycetes</taxon>
        <taxon>Pseudonocardiales</taxon>
        <taxon>Pseudonocardiaceae</taxon>
        <taxon>Allokutzneria</taxon>
    </lineage>
</organism>
<evidence type="ECO:0000256" key="6">
    <source>
        <dbReference type="ARBA" id="ARBA00023136"/>
    </source>
</evidence>
<evidence type="ECO:0000313" key="10">
    <source>
        <dbReference type="EMBL" id="GAA3996375.1"/>
    </source>
</evidence>